<sequence>MPAVRSVFLSDIHLGTRACKAERLVDFLREYPAQYLYLVGDIVDFWAMRRGIYWSAAQNTVVQKILRRARHGARVIFIPGNHDEALRDYVGTAFGDITLHAEYVHETADGRRFLLIHGDEFDEVTRHHRWVALLGDVAYGALVRANVLWAWVRRQMGRPGYWSLAGHVKRKVKKALEFRYGFEDAVMRSVRERGLDGVICGHIHWAAIKEVEGLFYVNCGDWVDSCTAIVEHIDGRLELVDWHQEIAPPQPPQAPRRALEPLPPEVELADVLHRADGIL</sequence>
<keyword evidence="2" id="KW-0997">Cell inner membrane</keyword>
<dbReference type="SUPFAM" id="SSF56300">
    <property type="entry name" value="Metallo-dependent phosphatases"/>
    <property type="match status" value="1"/>
</dbReference>
<proteinExistence type="predicted"/>
<dbReference type="CDD" id="cd07398">
    <property type="entry name" value="MPP_YbbF-LpxH"/>
    <property type="match status" value="1"/>
</dbReference>
<accession>A0ABX1QM77</accession>
<protein>
    <submittedName>
        <fullName evidence="7">UDP-2,3-diacylglucosamine diphosphatase</fullName>
    </submittedName>
</protein>
<dbReference type="InterPro" id="IPR004843">
    <property type="entry name" value="Calcineurin-like_PHP"/>
</dbReference>
<dbReference type="Proteomes" id="UP000669605">
    <property type="component" value="Unassembled WGS sequence"/>
</dbReference>
<evidence type="ECO:0000256" key="5">
    <source>
        <dbReference type="ARBA" id="ARBA00023211"/>
    </source>
</evidence>
<evidence type="ECO:0000256" key="4">
    <source>
        <dbReference type="ARBA" id="ARBA00023136"/>
    </source>
</evidence>
<keyword evidence="5" id="KW-0464">Manganese</keyword>
<feature type="domain" description="Calcineurin-like phosphoesterase" evidence="6">
    <location>
        <begin position="6"/>
        <end position="205"/>
    </location>
</feature>
<evidence type="ECO:0000256" key="2">
    <source>
        <dbReference type="ARBA" id="ARBA00022519"/>
    </source>
</evidence>
<dbReference type="PANTHER" id="PTHR34990">
    <property type="entry name" value="UDP-2,3-DIACYLGLUCOSAMINE HYDROLASE-RELATED"/>
    <property type="match status" value="1"/>
</dbReference>
<evidence type="ECO:0000259" key="6">
    <source>
        <dbReference type="Pfam" id="PF00149"/>
    </source>
</evidence>
<dbReference type="InterPro" id="IPR043461">
    <property type="entry name" value="LpxH-like"/>
</dbReference>
<keyword evidence="4" id="KW-0472">Membrane</keyword>
<name>A0ABX1QM77_9PROT</name>
<gene>
    <name evidence="7" type="ORF">GV368_03880</name>
</gene>
<organism evidence="7 8">
    <name type="scientific">Tepidiphilus baoligensis</name>
    <dbReference type="NCBI Taxonomy" id="2698687"/>
    <lineage>
        <taxon>Bacteria</taxon>
        <taxon>Pseudomonadati</taxon>
        <taxon>Pseudomonadota</taxon>
        <taxon>Hydrogenophilia</taxon>
        <taxon>Hydrogenophilales</taxon>
        <taxon>Hydrogenophilaceae</taxon>
        <taxon>Tepidiphilus</taxon>
    </lineage>
</organism>
<dbReference type="PANTHER" id="PTHR34990:SF2">
    <property type="entry name" value="BLL8164 PROTEIN"/>
    <property type="match status" value="1"/>
</dbReference>
<dbReference type="Pfam" id="PF00149">
    <property type="entry name" value="Metallophos"/>
    <property type="match status" value="1"/>
</dbReference>
<dbReference type="InterPro" id="IPR029052">
    <property type="entry name" value="Metallo-depent_PP-like"/>
</dbReference>
<dbReference type="Gene3D" id="3.60.21.10">
    <property type="match status" value="1"/>
</dbReference>
<evidence type="ECO:0000256" key="3">
    <source>
        <dbReference type="ARBA" id="ARBA00022723"/>
    </source>
</evidence>
<dbReference type="EMBL" id="JAAAUB010000003">
    <property type="protein sequence ID" value="NMH16258.1"/>
    <property type="molecule type" value="Genomic_DNA"/>
</dbReference>
<comment type="caution">
    <text evidence="7">The sequence shown here is derived from an EMBL/GenBank/DDBJ whole genome shotgun (WGS) entry which is preliminary data.</text>
</comment>
<evidence type="ECO:0000256" key="1">
    <source>
        <dbReference type="ARBA" id="ARBA00022475"/>
    </source>
</evidence>
<evidence type="ECO:0000313" key="7">
    <source>
        <dbReference type="EMBL" id="NMH16258.1"/>
    </source>
</evidence>
<keyword evidence="1" id="KW-1003">Cell membrane</keyword>
<evidence type="ECO:0000313" key="8">
    <source>
        <dbReference type="Proteomes" id="UP000669605"/>
    </source>
</evidence>
<reference evidence="7 8" key="1">
    <citation type="journal article" date="2020" name="Curr. Microbiol.">
        <title>Tepidiphilus baoligensis sp. nov., a Novel Bacterium of the Family Hydrogenophilaceae Isolated from an Oil Reservoir.</title>
        <authorList>
            <person name="Zhang X."/>
            <person name="Wang G."/>
            <person name="Ma X."/>
            <person name="Yu J."/>
            <person name="You J."/>
            <person name="Xue Y."/>
            <person name="Ma Y."/>
        </authorList>
    </citation>
    <scope>NUCLEOTIDE SEQUENCE [LARGE SCALE GENOMIC DNA]</scope>
    <source>
        <strain evidence="7 8">B18-69</strain>
    </source>
</reference>
<keyword evidence="8" id="KW-1185">Reference proteome</keyword>
<keyword evidence="3" id="KW-0479">Metal-binding</keyword>
<dbReference type="RefSeq" id="WP_169115544.1">
    <property type="nucleotide sequence ID" value="NZ_JAAAUB010000003.1"/>
</dbReference>